<proteinExistence type="predicted"/>
<reference evidence="1" key="1">
    <citation type="submission" date="2022-10" db="EMBL/GenBank/DDBJ databases">
        <title>The complete genomes of actinobacterial strains from the NBC collection.</title>
        <authorList>
            <person name="Joergensen T.S."/>
            <person name="Alvarez Arevalo M."/>
            <person name="Sterndorff E.B."/>
            <person name="Faurdal D."/>
            <person name="Vuksanovic O."/>
            <person name="Mourched A.-S."/>
            <person name="Charusanti P."/>
            <person name="Shaw S."/>
            <person name="Blin K."/>
            <person name="Weber T."/>
        </authorList>
    </citation>
    <scope>NUCLEOTIDE SEQUENCE</scope>
    <source>
        <strain evidence="1">NBC_00049</strain>
    </source>
</reference>
<accession>A0AAU2JUC0</accession>
<evidence type="ECO:0000313" key="1">
    <source>
        <dbReference type="EMBL" id="WTU75501.1"/>
    </source>
</evidence>
<dbReference type="EMBL" id="CP108264">
    <property type="protein sequence ID" value="WTU75501.1"/>
    <property type="molecule type" value="Genomic_DNA"/>
</dbReference>
<name>A0AAU2JUC0_9ACTN</name>
<protein>
    <submittedName>
        <fullName evidence="1">Uncharacterized protein</fullName>
    </submittedName>
</protein>
<sequence length="236" mass="26228">MPDLRTGDTALWIASLIRNFPELCEELAPGRAAAFSAHVPAPRGPRDDELVRVERREALLLQQKHGLTASGHSAAPIRLHVSDTIRDVTDGVVELEEAVCARLGIPRPRRAPVPERLRRLAAMLDGIEAHPVLARHVRDELRRMARRCARVLGDTEQVVRVSGRCPWCDSVSLRAFPDRRAVLCVNPACRCTVEDCGCHDDPAYRHLWPETEWAALAAESGCRTEELDSAMEGTQQ</sequence>
<organism evidence="1">
    <name type="scientific">Streptomyces sp. NBC_00049</name>
    <dbReference type="NCBI Taxonomy" id="2903617"/>
    <lineage>
        <taxon>Bacteria</taxon>
        <taxon>Bacillati</taxon>
        <taxon>Actinomycetota</taxon>
        <taxon>Actinomycetes</taxon>
        <taxon>Kitasatosporales</taxon>
        <taxon>Streptomycetaceae</taxon>
        <taxon>Streptomyces</taxon>
    </lineage>
</organism>
<dbReference type="AlphaFoldDB" id="A0AAU2JUC0"/>
<gene>
    <name evidence="1" type="ORF">OG327_20460</name>
</gene>